<sequence length="242" mass="27239">MLWSSDSYKIISVNWDGDCVNGKAQGKGKISLILQDNKGLGYKGSGVGEFDNGYLNGHAVMNFSNGDSFNADFKNGLMNGNGMYKFSDGGTYEGEFKNNKLNGQGTYTWADGRIYKGEWLNGFIARDLNGFIGIQWGSSIKEMKDVIKNRPNTNLMHEWEDDSDKTSTYIYHTTNFSGKGANLFLYFIDNKFYCGTALINISTNETTQNDIMDYFSNLRDSITQKYGPYDYCTGKDFDTFCI</sequence>
<evidence type="ECO:0000313" key="3">
    <source>
        <dbReference type="Proteomes" id="UP000244792"/>
    </source>
</evidence>
<dbReference type="Pfam" id="PF02493">
    <property type="entry name" value="MORN"/>
    <property type="match status" value="4"/>
</dbReference>
<dbReference type="PANTHER" id="PTHR23084:SF263">
    <property type="entry name" value="MORN REPEAT-CONTAINING PROTEIN 1"/>
    <property type="match status" value="1"/>
</dbReference>
<dbReference type="Proteomes" id="UP000244792">
    <property type="component" value="Chromosome"/>
</dbReference>
<proteinExistence type="predicted"/>
<dbReference type="EMBL" id="CP020921">
    <property type="protein sequence ID" value="AWB10195.1"/>
    <property type="molecule type" value="Genomic_DNA"/>
</dbReference>
<dbReference type="KEGG" id="taci:TDSAC_0838"/>
<evidence type="ECO:0000313" key="2">
    <source>
        <dbReference type="EMBL" id="AWB10195.1"/>
    </source>
</evidence>
<dbReference type="OrthoDB" id="7059515at2"/>
<protein>
    <submittedName>
        <fullName evidence="2">MORN repeat-containing protein</fullName>
    </submittedName>
</protein>
<dbReference type="SMART" id="SM00698">
    <property type="entry name" value="MORN"/>
    <property type="match status" value="2"/>
</dbReference>
<evidence type="ECO:0000256" key="1">
    <source>
        <dbReference type="ARBA" id="ARBA00022737"/>
    </source>
</evidence>
<dbReference type="InterPro" id="IPR003409">
    <property type="entry name" value="MORN"/>
</dbReference>
<gene>
    <name evidence="2" type="ORF">TDSAC_0838</name>
</gene>
<name>A0A2R4W093_THEAF</name>
<dbReference type="SUPFAM" id="SSF82185">
    <property type="entry name" value="Histone H3 K4-specific methyltransferase SET7/9 N-terminal domain"/>
    <property type="match status" value="1"/>
</dbReference>
<reference evidence="2 3" key="1">
    <citation type="submission" date="2017-04" db="EMBL/GenBank/DDBJ databases">
        <title>Genomic insights into metabolism of Thermodesulfobium acidiphilum.</title>
        <authorList>
            <person name="Toshchakov S.V."/>
            <person name="Frolov E.N."/>
            <person name="Kublanov I.V."/>
            <person name="Samarov N.I."/>
            <person name="Novikov A."/>
            <person name="Lebedinsky A.V."/>
            <person name="Bonch-Osmolovskaya E.A."/>
            <person name="Chernyh N.A."/>
        </authorList>
    </citation>
    <scope>NUCLEOTIDE SEQUENCE [LARGE SCALE GENOMIC DNA]</scope>
    <source>
        <strain evidence="2 3">3127-1</strain>
    </source>
</reference>
<organism evidence="2 3">
    <name type="scientific">Thermodesulfobium acidiphilum</name>
    <dbReference type="NCBI Taxonomy" id="1794699"/>
    <lineage>
        <taxon>Bacteria</taxon>
        <taxon>Pseudomonadati</taxon>
        <taxon>Thermodesulfobiota</taxon>
        <taxon>Thermodesulfobiia</taxon>
        <taxon>Thermodesulfobiales</taxon>
        <taxon>Thermodesulfobiaceae</taxon>
        <taxon>Thermodesulfobium</taxon>
    </lineage>
</organism>
<dbReference type="AlphaFoldDB" id="A0A2R4W093"/>
<dbReference type="Gene3D" id="2.20.110.10">
    <property type="entry name" value="Histone H3 K4-specific methyltransferase SET7/9 N-terminal domain"/>
    <property type="match status" value="1"/>
</dbReference>
<keyword evidence="3" id="KW-1185">Reference proteome</keyword>
<dbReference type="PANTHER" id="PTHR23084">
    <property type="entry name" value="PHOSPHATIDYLINOSITOL-4-PHOSPHATE 5-KINASE RELATED"/>
    <property type="match status" value="1"/>
</dbReference>
<keyword evidence="1" id="KW-0677">Repeat</keyword>
<accession>A0A2R4W093</accession>